<name>A0A6P7FW92_DIAVI</name>
<gene>
    <name evidence="2" type="primary">LOC114334861</name>
</gene>
<feature type="compositionally biased region" description="Basic residues" evidence="1">
    <location>
        <begin position="7"/>
        <end position="19"/>
    </location>
</feature>
<evidence type="ECO:0000313" key="2">
    <source>
        <dbReference type="RefSeq" id="XP_028140774.1"/>
    </source>
</evidence>
<reference evidence="2" key="1">
    <citation type="submission" date="2025-08" db="UniProtKB">
        <authorList>
            <consortium name="RefSeq"/>
        </authorList>
    </citation>
    <scope>IDENTIFICATION</scope>
    <source>
        <tissue evidence="2">Whole insect</tissue>
    </source>
</reference>
<dbReference type="InParanoid" id="A0A6P7FW92"/>
<organism evidence="2">
    <name type="scientific">Diabrotica virgifera virgifera</name>
    <name type="common">western corn rootworm</name>
    <dbReference type="NCBI Taxonomy" id="50390"/>
    <lineage>
        <taxon>Eukaryota</taxon>
        <taxon>Metazoa</taxon>
        <taxon>Ecdysozoa</taxon>
        <taxon>Arthropoda</taxon>
        <taxon>Hexapoda</taxon>
        <taxon>Insecta</taxon>
        <taxon>Pterygota</taxon>
        <taxon>Neoptera</taxon>
        <taxon>Endopterygota</taxon>
        <taxon>Coleoptera</taxon>
        <taxon>Polyphaga</taxon>
        <taxon>Cucujiformia</taxon>
        <taxon>Chrysomeloidea</taxon>
        <taxon>Chrysomelidae</taxon>
        <taxon>Galerucinae</taxon>
        <taxon>Diabroticina</taxon>
        <taxon>Diabroticites</taxon>
        <taxon>Diabrotica</taxon>
    </lineage>
</organism>
<proteinExistence type="predicted"/>
<feature type="region of interest" description="Disordered" evidence="1">
    <location>
        <begin position="1"/>
        <end position="65"/>
    </location>
</feature>
<dbReference type="RefSeq" id="XP_028140774.1">
    <property type="nucleotide sequence ID" value="XM_028284973.1"/>
</dbReference>
<feature type="compositionally biased region" description="Polar residues" evidence="1">
    <location>
        <begin position="51"/>
        <end position="60"/>
    </location>
</feature>
<accession>A0A6P7FW92</accession>
<dbReference type="AlphaFoldDB" id="A0A6P7FW92"/>
<evidence type="ECO:0000256" key="1">
    <source>
        <dbReference type="SAM" id="MobiDB-lite"/>
    </source>
</evidence>
<protein>
    <submittedName>
        <fullName evidence="2">Uncharacterized protein LOC114334861</fullName>
    </submittedName>
</protein>
<sequence>MSDSDRKKKLSGAQNRKRKLEKEVSLKKNTTSIEKFILRPGPSTEEHLEANENQGNSTPELLSSTSSSIFSSSLVVEDEEPSCAEAFPENTLQDDIMNDLALWPQILSDKQRIFLMERGPVQVSGTKISVVPQYVRLKLRIHREISM</sequence>